<dbReference type="AlphaFoldDB" id="A0A0C2RD08"/>
<comment type="caution">
    <text evidence="1">The sequence shown here is derived from an EMBL/GenBank/DDBJ whole genome shotgun (WGS) entry which is preliminary data.</text>
</comment>
<protein>
    <submittedName>
        <fullName evidence="1">Uncharacterized protein</fullName>
    </submittedName>
</protein>
<gene>
    <name evidence="1" type="ORF">KP78_16070</name>
</gene>
<dbReference type="Proteomes" id="UP000031938">
    <property type="component" value="Unassembled WGS sequence"/>
</dbReference>
<proteinExistence type="predicted"/>
<reference evidence="1 2" key="1">
    <citation type="submission" date="2015-01" db="EMBL/GenBank/DDBJ databases">
        <title>Genome sequencing of Jeotgalibacillus soli.</title>
        <authorList>
            <person name="Goh K.M."/>
            <person name="Chan K.-G."/>
            <person name="Yaakop A.S."/>
            <person name="Ee R."/>
            <person name="Gan H.M."/>
            <person name="Chan C.S."/>
        </authorList>
    </citation>
    <scope>NUCLEOTIDE SEQUENCE [LARGE SCALE GENOMIC DNA]</scope>
    <source>
        <strain evidence="1 2">P9</strain>
    </source>
</reference>
<organism evidence="1 2">
    <name type="scientific">Jeotgalibacillus soli</name>
    <dbReference type="NCBI Taxonomy" id="889306"/>
    <lineage>
        <taxon>Bacteria</taxon>
        <taxon>Bacillati</taxon>
        <taxon>Bacillota</taxon>
        <taxon>Bacilli</taxon>
        <taxon>Bacillales</taxon>
        <taxon>Caryophanaceae</taxon>
        <taxon>Jeotgalibacillus</taxon>
    </lineage>
</organism>
<accession>A0A0C2RD08</accession>
<evidence type="ECO:0000313" key="2">
    <source>
        <dbReference type="Proteomes" id="UP000031938"/>
    </source>
</evidence>
<name>A0A0C2RD08_9BACL</name>
<dbReference type="STRING" id="889306.KP78_16070"/>
<evidence type="ECO:0000313" key="1">
    <source>
        <dbReference type="EMBL" id="KIL48160.1"/>
    </source>
</evidence>
<sequence length="43" mass="5202">MFSFAKRDFLLAFLTVERQTSTYIIFFMYSTKKDKIHELFCAL</sequence>
<dbReference type="EMBL" id="JXRP01000013">
    <property type="protein sequence ID" value="KIL48160.1"/>
    <property type="molecule type" value="Genomic_DNA"/>
</dbReference>
<keyword evidence="2" id="KW-1185">Reference proteome</keyword>